<evidence type="ECO:0000313" key="2">
    <source>
        <dbReference type="Proteomes" id="UP000019484"/>
    </source>
</evidence>
<dbReference type="Gene3D" id="3.40.630.30">
    <property type="match status" value="1"/>
</dbReference>
<dbReference type="eggNOG" id="ENOG502RYMB">
    <property type="taxonomic scope" value="Eukaryota"/>
</dbReference>
<dbReference type="HOGENOM" id="CLU_069195_0_0_1"/>
<protein>
    <recommendedName>
        <fullName evidence="3">N-acetyltransferase domain-containing protein</fullName>
    </recommendedName>
</protein>
<dbReference type="PANTHER" id="PTHR42791:SF1">
    <property type="entry name" value="N-ACETYLTRANSFERASE DOMAIN-CONTAINING PROTEIN"/>
    <property type="match status" value="1"/>
</dbReference>
<dbReference type="InterPro" id="IPR016181">
    <property type="entry name" value="Acyl_CoA_acyltransferase"/>
</dbReference>
<evidence type="ECO:0008006" key="3">
    <source>
        <dbReference type="Google" id="ProtNLM"/>
    </source>
</evidence>
<comment type="caution">
    <text evidence="1">The sequence shown here is derived from an EMBL/GenBank/DDBJ whole genome shotgun (WGS) entry which is preliminary data.</text>
</comment>
<keyword evidence="2" id="KW-1185">Reference proteome</keyword>
<dbReference type="AlphaFoldDB" id="W9XJ94"/>
<dbReference type="PANTHER" id="PTHR42791">
    <property type="entry name" value="GNAT FAMILY ACETYLTRANSFERASE"/>
    <property type="match status" value="1"/>
</dbReference>
<accession>W9XJ94</accession>
<dbReference type="InterPro" id="IPR052523">
    <property type="entry name" value="Trichothecene_AcTrans"/>
</dbReference>
<dbReference type="OrthoDB" id="410198at2759"/>
<evidence type="ECO:0000313" key="1">
    <source>
        <dbReference type="EMBL" id="EXJ80278.1"/>
    </source>
</evidence>
<proteinExistence type="predicted"/>
<organism evidence="1 2">
    <name type="scientific">Capronia coronata CBS 617.96</name>
    <dbReference type="NCBI Taxonomy" id="1182541"/>
    <lineage>
        <taxon>Eukaryota</taxon>
        <taxon>Fungi</taxon>
        <taxon>Dikarya</taxon>
        <taxon>Ascomycota</taxon>
        <taxon>Pezizomycotina</taxon>
        <taxon>Eurotiomycetes</taxon>
        <taxon>Chaetothyriomycetidae</taxon>
        <taxon>Chaetothyriales</taxon>
        <taxon>Herpotrichiellaceae</taxon>
        <taxon>Capronia</taxon>
    </lineage>
</organism>
<dbReference type="GeneID" id="19163271"/>
<sequence>MSTDHHHHHHHSDAVPVKIEEGEIIKFTSVIAAAFADDALNRYIFLGRESRPGHPKLSQPELRLQYWLPHIRSRLEGGGILLQTHDWAAVALWLPPGVQKPQPSDTPIPEGAVEYREKFGQIKKKYLGDRLYWYLNLIGRAPGRTEKGAIRNLVEPFLRKAKDQNLPVWLEATNEHARDVYIHLGFRVVEEVRIGVGVVNAEGWAEPGGEGVLNWGMVAGL</sequence>
<dbReference type="Proteomes" id="UP000019484">
    <property type="component" value="Unassembled WGS sequence"/>
</dbReference>
<dbReference type="STRING" id="1182541.W9XJ94"/>
<gene>
    <name evidence="1" type="ORF">A1O1_08420</name>
</gene>
<reference evidence="1 2" key="1">
    <citation type="submission" date="2013-03" db="EMBL/GenBank/DDBJ databases">
        <title>The Genome Sequence of Capronia coronata CBS 617.96.</title>
        <authorList>
            <consortium name="The Broad Institute Genomics Platform"/>
            <person name="Cuomo C."/>
            <person name="de Hoog S."/>
            <person name="Gorbushina A."/>
            <person name="Walker B."/>
            <person name="Young S.K."/>
            <person name="Zeng Q."/>
            <person name="Gargeya S."/>
            <person name="Fitzgerald M."/>
            <person name="Haas B."/>
            <person name="Abouelleil A."/>
            <person name="Allen A.W."/>
            <person name="Alvarado L."/>
            <person name="Arachchi H.M."/>
            <person name="Berlin A.M."/>
            <person name="Chapman S.B."/>
            <person name="Gainer-Dewar J."/>
            <person name="Goldberg J."/>
            <person name="Griggs A."/>
            <person name="Gujja S."/>
            <person name="Hansen M."/>
            <person name="Howarth C."/>
            <person name="Imamovic A."/>
            <person name="Ireland A."/>
            <person name="Larimer J."/>
            <person name="McCowan C."/>
            <person name="Murphy C."/>
            <person name="Pearson M."/>
            <person name="Poon T.W."/>
            <person name="Priest M."/>
            <person name="Roberts A."/>
            <person name="Saif S."/>
            <person name="Shea T."/>
            <person name="Sisk P."/>
            <person name="Sykes S."/>
            <person name="Wortman J."/>
            <person name="Nusbaum C."/>
            <person name="Birren B."/>
        </authorList>
    </citation>
    <scope>NUCLEOTIDE SEQUENCE [LARGE SCALE GENOMIC DNA]</scope>
    <source>
        <strain evidence="1 2">CBS 617.96</strain>
    </source>
</reference>
<name>W9XJ94_9EURO</name>
<dbReference type="SUPFAM" id="SSF55729">
    <property type="entry name" value="Acyl-CoA N-acyltransferases (Nat)"/>
    <property type="match status" value="1"/>
</dbReference>
<dbReference type="RefSeq" id="XP_007727472.1">
    <property type="nucleotide sequence ID" value="XM_007729282.1"/>
</dbReference>
<dbReference type="EMBL" id="AMWN01000008">
    <property type="protein sequence ID" value="EXJ80278.1"/>
    <property type="molecule type" value="Genomic_DNA"/>
</dbReference>